<dbReference type="Pfam" id="PF04542">
    <property type="entry name" value="Sigma70_r2"/>
    <property type="match status" value="1"/>
</dbReference>
<name>A0A524RQX2_9CHRO</name>
<sequence length="183" mass="20068">MSMTNPPAPPHRPMPQGRSARIRGGRGPLRPRSGGSPHAAADALVVEHLPFAAKVAANYARRTGHPREDLEQQAAIGLIKASRRYDRQHPGRHRAGSGSSHFIAYARPYVNGEITHYLRDKGFLISLPGRWRELHARGQKLRREGIGAAVIAARLGISLGRWSEICDACRVRVVAMPLGEAEE</sequence>
<evidence type="ECO:0000259" key="2">
    <source>
        <dbReference type="Pfam" id="PF04542"/>
    </source>
</evidence>
<accession>A0A524RQX2</accession>
<dbReference type="AlphaFoldDB" id="A0A524RQX2"/>
<reference evidence="3 4" key="1">
    <citation type="journal article" date="2019" name="mSystems">
        <title>Life at home and on the roam: Genomic adaptions reflect the dual lifestyle of an intracellular, facultative symbiont.</title>
        <authorList>
            <person name="Burgsdorf I."/>
        </authorList>
    </citation>
    <scope>NUCLEOTIDE SEQUENCE [LARGE SCALE GENOMIC DNA]</scope>
    <source>
        <strain evidence="3">277cV</strain>
    </source>
</reference>
<comment type="caution">
    <text evidence="3">The sequence shown here is derived from an EMBL/GenBank/DDBJ whole genome shotgun (WGS) entry which is preliminary data.</text>
</comment>
<dbReference type="GO" id="GO:0006352">
    <property type="term" value="P:DNA-templated transcription initiation"/>
    <property type="evidence" value="ECO:0007669"/>
    <property type="project" value="InterPro"/>
</dbReference>
<dbReference type="Proteomes" id="UP000317990">
    <property type="component" value="Unassembled WGS sequence"/>
</dbReference>
<feature type="compositionally biased region" description="Low complexity" evidence="1">
    <location>
        <begin position="28"/>
        <end position="37"/>
    </location>
</feature>
<protein>
    <recommendedName>
        <fullName evidence="2">RNA polymerase sigma-70 region 2 domain-containing protein</fullName>
    </recommendedName>
</protein>
<dbReference type="InterPro" id="IPR013325">
    <property type="entry name" value="RNA_pol_sigma_r2"/>
</dbReference>
<dbReference type="InterPro" id="IPR007627">
    <property type="entry name" value="RNA_pol_sigma70_r2"/>
</dbReference>
<feature type="domain" description="RNA polymerase sigma-70 region 2" evidence="2">
    <location>
        <begin position="44"/>
        <end position="121"/>
    </location>
</feature>
<organism evidence="3 4">
    <name type="scientific">Aphanocapsa feldmannii 277cV</name>
    <dbReference type="NCBI Taxonomy" id="2507553"/>
    <lineage>
        <taxon>Bacteria</taxon>
        <taxon>Bacillati</taxon>
        <taxon>Cyanobacteriota</taxon>
        <taxon>Cyanophyceae</taxon>
        <taxon>Oscillatoriophycideae</taxon>
        <taxon>Chroococcales</taxon>
        <taxon>Microcystaceae</taxon>
        <taxon>Aphanocapsa</taxon>
    </lineage>
</organism>
<dbReference type="EMBL" id="SRMO01000023">
    <property type="protein sequence ID" value="TGG96244.1"/>
    <property type="molecule type" value="Genomic_DNA"/>
</dbReference>
<evidence type="ECO:0000256" key="1">
    <source>
        <dbReference type="SAM" id="MobiDB-lite"/>
    </source>
</evidence>
<dbReference type="GO" id="GO:0003700">
    <property type="term" value="F:DNA-binding transcription factor activity"/>
    <property type="evidence" value="ECO:0007669"/>
    <property type="project" value="InterPro"/>
</dbReference>
<evidence type="ECO:0000313" key="4">
    <source>
        <dbReference type="Proteomes" id="UP000317990"/>
    </source>
</evidence>
<evidence type="ECO:0000313" key="3">
    <source>
        <dbReference type="EMBL" id="TGG96244.1"/>
    </source>
</evidence>
<feature type="region of interest" description="Disordered" evidence="1">
    <location>
        <begin position="1"/>
        <end position="38"/>
    </location>
</feature>
<gene>
    <name evidence="3" type="ORF">ERJ67_01010</name>
</gene>
<dbReference type="Gene3D" id="1.10.1740.10">
    <property type="match status" value="1"/>
</dbReference>
<feature type="compositionally biased region" description="Pro residues" evidence="1">
    <location>
        <begin position="1"/>
        <end position="13"/>
    </location>
</feature>
<dbReference type="SUPFAM" id="SSF88946">
    <property type="entry name" value="Sigma2 domain of RNA polymerase sigma factors"/>
    <property type="match status" value="1"/>
</dbReference>
<proteinExistence type="predicted"/>